<dbReference type="EC" id="2.7.1.176" evidence="2"/>
<evidence type="ECO:0000313" key="9">
    <source>
        <dbReference type="EMBL" id="XDV71721.1"/>
    </source>
</evidence>
<dbReference type="SUPFAM" id="SSF52540">
    <property type="entry name" value="P-loop containing nucleoside triphosphate hydrolases"/>
    <property type="match status" value="1"/>
</dbReference>
<evidence type="ECO:0000256" key="2">
    <source>
        <dbReference type="ARBA" id="ARBA00011963"/>
    </source>
</evidence>
<evidence type="ECO:0000256" key="5">
    <source>
        <dbReference type="ARBA" id="ARBA00032897"/>
    </source>
</evidence>
<evidence type="ECO:0000256" key="3">
    <source>
        <dbReference type="ARBA" id="ARBA00022741"/>
    </source>
</evidence>
<evidence type="ECO:0000259" key="8">
    <source>
        <dbReference type="Pfam" id="PF06414"/>
    </source>
</evidence>
<dbReference type="GO" id="GO:0005524">
    <property type="term" value="F:ATP binding"/>
    <property type="evidence" value="ECO:0007669"/>
    <property type="project" value="UniProtKB-KW"/>
</dbReference>
<comment type="similarity">
    <text evidence="1">Belongs to the zeta toxin family.</text>
</comment>
<organism evidence="9">
    <name type="scientific">Paenarthrobacter sp. AMU7</name>
    <dbReference type="NCBI Taxonomy" id="3162492"/>
    <lineage>
        <taxon>Bacteria</taxon>
        <taxon>Bacillati</taxon>
        <taxon>Actinomycetota</taxon>
        <taxon>Actinomycetes</taxon>
        <taxon>Micrococcales</taxon>
        <taxon>Micrococcaceae</taxon>
        <taxon>Paenarthrobacter</taxon>
    </lineage>
</organism>
<gene>
    <name evidence="9" type="ORF">ABQM86_00570</name>
</gene>
<sequence>MTNDDQASTHRAHLEELCSEGGPLTAHSRHATTQNPEWFNVKRQQPRQERRALHNEILAAFVASKPEVLRNRKAIVLAGPPGVGKSTAQDALIAQTRTRPEQWLSINPDDFKDDLLVQARADGSYESYMVPDEVRELEAKGEKFYPRELAALVHNESSILAKKAIRDAIDRGDNIVIDGTLSGEKNARMQMDVLQTAGYDVKVADVETTQALSEARTLGRWERGYLAAENGTAVDRDAVLGGRWVPLSFPASLFAAADDKESICAANAAAVAKDYGCVSEYVVYRVRDEHGAPKLETVQGRVTGGGPLVDGETLAAVKAASTPRAESQRRLTPKETDFGR</sequence>
<dbReference type="GO" id="GO:0016301">
    <property type="term" value="F:kinase activity"/>
    <property type="evidence" value="ECO:0007669"/>
    <property type="project" value="InterPro"/>
</dbReference>
<feature type="domain" description="Zeta toxin" evidence="8">
    <location>
        <begin position="70"/>
        <end position="257"/>
    </location>
</feature>
<dbReference type="Pfam" id="PF06414">
    <property type="entry name" value="Zeta_toxin"/>
    <property type="match status" value="1"/>
</dbReference>
<evidence type="ECO:0000256" key="1">
    <source>
        <dbReference type="ARBA" id="ARBA00009104"/>
    </source>
</evidence>
<reference evidence="9" key="1">
    <citation type="submission" date="2024-07" db="EMBL/GenBank/DDBJ databases">
        <authorList>
            <person name="Li J."/>
            <person name="Wei H."/>
            <person name="Ma J."/>
        </authorList>
    </citation>
    <scope>NUCLEOTIDE SEQUENCE</scope>
    <source>
        <strain evidence="9">AMU7</strain>
    </source>
</reference>
<keyword evidence="4" id="KW-0067">ATP-binding</keyword>
<dbReference type="AlphaFoldDB" id="A0AB39YS26"/>
<name>A0AB39YS26_9MICC</name>
<comment type="catalytic activity">
    <reaction evidence="6">
        <text>UDP-N-acetyl-alpha-D-glucosamine + ATP = UDP-N-acetyl-alpha-D-glucosamine 3'-phosphate + ADP + H(+)</text>
        <dbReference type="Rhea" id="RHEA:32671"/>
        <dbReference type="ChEBI" id="CHEBI:15378"/>
        <dbReference type="ChEBI" id="CHEBI:30616"/>
        <dbReference type="ChEBI" id="CHEBI:57705"/>
        <dbReference type="ChEBI" id="CHEBI:64353"/>
        <dbReference type="ChEBI" id="CHEBI:456216"/>
        <dbReference type="EC" id="2.7.1.176"/>
    </reaction>
</comment>
<evidence type="ECO:0000256" key="7">
    <source>
        <dbReference type="SAM" id="MobiDB-lite"/>
    </source>
</evidence>
<feature type="region of interest" description="Disordered" evidence="7">
    <location>
        <begin position="318"/>
        <end position="340"/>
    </location>
</feature>
<evidence type="ECO:0000256" key="4">
    <source>
        <dbReference type="ARBA" id="ARBA00022840"/>
    </source>
</evidence>
<protein>
    <recommendedName>
        <fullName evidence="5">UDP-N-acetylglucosamine kinase</fullName>
        <ecNumber evidence="2">2.7.1.176</ecNumber>
    </recommendedName>
    <alternativeName>
        <fullName evidence="5">UDP-N-acetylglucosamine kinase</fullName>
    </alternativeName>
</protein>
<dbReference type="InterPro" id="IPR027417">
    <property type="entry name" value="P-loop_NTPase"/>
</dbReference>
<keyword evidence="3" id="KW-0547">Nucleotide-binding</keyword>
<evidence type="ECO:0000256" key="6">
    <source>
        <dbReference type="ARBA" id="ARBA00048178"/>
    </source>
</evidence>
<dbReference type="InterPro" id="IPR010488">
    <property type="entry name" value="Zeta_toxin_domain"/>
</dbReference>
<dbReference type="Gene3D" id="3.40.50.300">
    <property type="entry name" value="P-loop containing nucleotide triphosphate hydrolases"/>
    <property type="match status" value="1"/>
</dbReference>
<accession>A0AB39YS26</accession>
<feature type="compositionally biased region" description="Basic and acidic residues" evidence="7">
    <location>
        <begin position="326"/>
        <end position="340"/>
    </location>
</feature>
<proteinExistence type="inferred from homology"/>
<dbReference type="RefSeq" id="WP_369745682.1">
    <property type="nucleotide sequence ID" value="NZ_CP165735.1"/>
</dbReference>
<dbReference type="EMBL" id="CP165735">
    <property type="protein sequence ID" value="XDV71721.1"/>
    <property type="molecule type" value="Genomic_DNA"/>
</dbReference>